<dbReference type="RefSeq" id="WP_377832716.1">
    <property type="nucleotide sequence ID" value="NZ_JBHRSK010000004.1"/>
</dbReference>
<dbReference type="InterPro" id="IPR013762">
    <property type="entry name" value="Integrase-like_cat_sf"/>
</dbReference>
<reference evidence="5" key="1">
    <citation type="journal article" date="2019" name="Int. J. Syst. Evol. Microbiol.">
        <title>The Global Catalogue of Microorganisms (GCM) 10K type strain sequencing project: providing services to taxonomists for standard genome sequencing and annotation.</title>
        <authorList>
            <consortium name="The Broad Institute Genomics Platform"/>
            <consortium name="The Broad Institute Genome Sequencing Center for Infectious Disease"/>
            <person name="Wu L."/>
            <person name="Ma J."/>
        </authorList>
    </citation>
    <scope>NUCLEOTIDE SEQUENCE [LARGE SCALE GENOMIC DNA]</scope>
    <source>
        <strain evidence="5">KCTC 62192</strain>
    </source>
</reference>
<evidence type="ECO:0000313" key="5">
    <source>
        <dbReference type="Proteomes" id="UP001595443"/>
    </source>
</evidence>
<organism evidence="4 5">
    <name type="scientific">Acidimangrovimonas pyrenivorans</name>
    <dbReference type="NCBI Taxonomy" id="2030798"/>
    <lineage>
        <taxon>Bacteria</taxon>
        <taxon>Pseudomonadati</taxon>
        <taxon>Pseudomonadota</taxon>
        <taxon>Alphaproteobacteria</taxon>
        <taxon>Rhodobacterales</taxon>
        <taxon>Paracoccaceae</taxon>
        <taxon>Acidimangrovimonas</taxon>
    </lineage>
</organism>
<evidence type="ECO:0000259" key="3">
    <source>
        <dbReference type="PROSITE" id="PS51898"/>
    </source>
</evidence>
<dbReference type="PROSITE" id="PS51898">
    <property type="entry name" value="TYR_RECOMBINASE"/>
    <property type="match status" value="1"/>
</dbReference>
<evidence type="ECO:0000256" key="2">
    <source>
        <dbReference type="SAM" id="MobiDB-lite"/>
    </source>
</evidence>
<feature type="compositionally biased region" description="Basic residues" evidence="2">
    <location>
        <begin position="250"/>
        <end position="263"/>
    </location>
</feature>
<accession>A0ABV7AFB7</accession>
<keyword evidence="5" id="KW-1185">Reference proteome</keyword>
<comment type="caution">
    <text evidence="4">The sequence shown here is derived from an EMBL/GenBank/DDBJ whole genome shotgun (WGS) entry which is preliminary data.</text>
</comment>
<evidence type="ECO:0000313" key="4">
    <source>
        <dbReference type="EMBL" id="MFC2968059.1"/>
    </source>
</evidence>
<dbReference type="Gene3D" id="1.10.443.10">
    <property type="entry name" value="Intergrase catalytic core"/>
    <property type="match status" value="1"/>
</dbReference>
<dbReference type="Proteomes" id="UP001595443">
    <property type="component" value="Unassembled WGS sequence"/>
</dbReference>
<dbReference type="EMBL" id="JBHRSK010000004">
    <property type="protein sequence ID" value="MFC2968059.1"/>
    <property type="molecule type" value="Genomic_DNA"/>
</dbReference>
<name>A0ABV7AFB7_9RHOB</name>
<dbReference type="InterPro" id="IPR002104">
    <property type="entry name" value="Integrase_catalytic"/>
</dbReference>
<dbReference type="InterPro" id="IPR011010">
    <property type="entry name" value="DNA_brk_join_enz"/>
</dbReference>
<gene>
    <name evidence="4" type="ORF">ACFOES_08140</name>
</gene>
<keyword evidence="1" id="KW-0233">DNA recombination</keyword>
<protein>
    <recommendedName>
        <fullName evidence="3">Tyr recombinase domain-containing protein</fullName>
    </recommendedName>
</protein>
<dbReference type="SUPFAM" id="SSF56349">
    <property type="entry name" value="DNA breaking-rejoining enzymes"/>
    <property type="match status" value="1"/>
</dbReference>
<feature type="region of interest" description="Disordered" evidence="2">
    <location>
        <begin position="241"/>
        <end position="263"/>
    </location>
</feature>
<feature type="domain" description="Tyr recombinase" evidence="3">
    <location>
        <begin position="391"/>
        <end position="598"/>
    </location>
</feature>
<evidence type="ECO:0000256" key="1">
    <source>
        <dbReference type="ARBA" id="ARBA00023172"/>
    </source>
</evidence>
<sequence>MNLQDVYLALPSLYSEKSAKTYEAAFRRVETLTGRKLHQIPANDVAWFEIAKHIVWAGSFRAATPEAAARAFNTWSKKIGAAIRLATAEETQTPANPDARLAWDRLIAYAKEVQNRPDETGEKILPGMADMSLFNLRARVGHVLPAKLDTATATETLASIPANKADSYRRALRAFNNIIIERERHQPIAALLPVAPVGPLPGMRDAPLNWTSLSHSLVVACDAAIEKAVLGERAKRDRFSGKLGADPLPRRTKGKRKVGNPVNRRKAHRNALSWLIRHAWDDRTKACRIERLDDLLTAQNIQNAVNRYQARAAQSSILKATDETSSMNTWLANLETLSTRNGLGEEVLDTLADLRFSDEMHSDYAGEMAAARAAFVKLIDRDPAIVRTIITGPRLLEREVRRGLERWDALRKHGRTEVLHLCIAAGMMALQLSRPLRTRNLHELTCDGESAELLAPRRAGAPATVDIPGSKVKNGQDLWHEIPAMQWQILRLWLDEGRALWATEKGIAHEANPYLVPGLKKGQPVSRSTLNKAWNRGMSRLGLTDMTPHMMRHVGATIYIAENPGQYGVVADLLADKLDTVQSFYAKGAGKEAARLFAEVLARRDPTLNLF</sequence>
<proteinExistence type="predicted"/>